<keyword evidence="6" id="KW-0812">Transmembrane</keyword>
<evidence type="ECO:0000256" key="2">
    <source>
        <dbReference type="ARBA" id="ARBA00022676"/>
    </source>
</evidence>
<comment type="similarity">
    <text evidence="1 5">Belongs to the UDP-glycosyltransferase family.</text>
</comment>
<dbReference type="InterPro" id="IPR050271">
    <property type="entry name" value="UDP-glycosyltransferase"/>
</dbReference>
<evidence type="ECO:0000256" key="6">
    <source>
        <dbReference type="RuleBase" id="RU362059"/>
    </source>
</evidence>
<dbReference type="Proteomes" id="UP000492821">
    <property type="component" value="Unassembled WGS sequence"/>
</dbReference>
<evidence type="ECO:0000256" key="5">
    <source>
        <dbReference type="RuleBase" id="RU003718"/>
    </source>
</evidence>
<dbReference type="PANTHER" id="PTHR48043">
    <property type="entry name" value="EG:EG0003.4 PROTEIN-RELATED"/>
    <property type="match status" value="1"/>
</dbReference>
<dbReference type="GO" id="GO:0016020">
    <property type="term" value="C:membrane"/>
    <property type="evidence" value="ECO:0007669"/>
    <property type="project" value="UniProtKB-SubCell"/>
</dbReference>
<comment type="subcellular location">
    <subcellularLocation>
        <location evidence="6">Membrane</location>
        <topology evidence="6">Single-pass membrane protein</topology>
    </subcellularLocation>
</comment>
<dbReference type="InterPro" id="IPR035595">
    <property type="entry name" value="UDP_glycos_trans_CS"/>
</dbReference>
<keyword evidence="2 5" id="KW-0328">Glycosyltransferase</keyword>
<keyword evidence="3 5" id="KW-0808">Transferase</keyword>
<evidence type="ECO:0000256" key="4">
    <source>
        <dbReference type="ARBA" id="ARBA00047475"/>
    </source>
</evidence>
<dbReference type="AlphaFoldDB" id="A0A7E4ZY79"/>
<reference evidence="7" key="1">
    <citation type="journal article" date="2013" name="Genetics">
        <title>The draft genome and transcriptome of Panagrellus redivivus are shaped by the harsh demands of a free-living lifestyle.</title>
        <authorList>
            <person name="Srinivasan J."/>
            <person name="Dillman A.R."/>
            <person name="Macchietto M.G."/>
            <person name="Heikkinen L."/>
            <person name="Lakso M."/>
            <person name="Fracchia K.M."/>
            <person name="Antoshechkin I."/>
            <person name="Mortazavi A."/>
            <person name="Wong G."/>
            <person name="Sternberg P.W."/>
        </authorList>
    </citation>
    <scope>NUCLEOTIDE SEQUENCE [LARGE SCALE GENOMIC DNA]</scope>
    <source>
        <strain evidence="7">MT8872</strain>
    </source>
</reference>
<dbReference type="Pfam" id="PF00201">
    <property type="entry name" value="UDPGT"/>
    <property type="match status" value="1"/>
</dbReference>
<dbReference type="SUPFAM" id="SSF53756">
    <property type="entry name" value="UDP-Glycosyltransferase/glycogen phosphorylase"/>
    <property type="match status" value="1"/>
</dbReference>
<proteinExistence type="inferred from homology"/>
<sequence length="525" mass="59069">MSTQKVFLTLLCILISPAVLDGYKILVFNPKLGGSHVNFMGRLADTLANAGHDVVVYQPVLNENVTSTGSKAKNVRVVTLPKNESLYVGFSMTGHQQDLFDNKFDNMNDVTKHRTRFCEEILKDHKNHDLLKAENFDLGITEHFEVCGYGVFKLLNISKYVTSTSTALLPHFTQMLGVKPHFSYTVGLTAKYSDKMNFFQRLRRVYDHFMERYFVSNFMEKNGVVPIQKMYPDFDPGLAFARAAYVFANSDEYLDYVQPITPKIVYIANLGNGAGKPLPDEYEAIVSKAKKGIVLFSFGSVLHSNIMPEHIKSAFLDAFAEFPDVTFLWKYESPEDGYTKHVPNVIARKWLPQRDLLHHPRLLAFITHGGQNSFNEAIAAGVPMLCMPVFADQPKNAHHIASKELGLELQHKDLTKDKVVAALRETLGNDKYRNNAQLVSNIIKKRNKWQTPEDRFIKNVEMAAEFGDTGTLSAMGAEQSAIVFYSLDVMGFVVTVLMVLILLIKKLVGFVVKMGSSLFVKAKSE</sequence>
<evidence type="ECO:0000313" key="8">
    <source>
        <dbReference type="WBParaSite" id="Pan_g3095.t1"/>
    </source>
</evidence>
<keyword evidence="6" id="KW-0732">Signal</keyword>
<evidence type="ECO:0000256" key="3">
    <source>
        <dbReference type="ARBA" id="ARBA00022679"/>
    </source>
</evidence>
<dbReference type="Gene3D" id="3.40.50.2000">
    <property type="entry name" value="Glycogen Phosphorylase B"/>
    <property type="match status" value="2"/>
</dbReference>
<dbReference type="FunFam" id="3.40.50.2000:FF:000021">
    <property type="entry name" value="UDP-glucuronosyltransferase"/>
    <property type="match status" value="1"/>
</dbReference>
<accession>A0A7E4ZY79</accession>
<feature type="chain" id="PRO_5029032775" description="UDP-glucuronosyltransferase" evidence="6">
    <location>
        <begin position="23"/>
        <end position="525"/>
    </location>
</feature>
<keyword evidence="6" id="KW-1133">Transmembrane helix</keyword>
<dbReference type="PROSITE" id="PS00375">
    <property type="entry name" value="UDPGT"/>
    <property type="match status" value="1"/>
</dbReference>
<organism evidence="7 8">
    <name type="scientific">Panagrellus redivivus</name>
    <name type="common">Microworm</name>
    <dbReference type="NCBI Taxonomy" id="6233"/>
    <lineage>
        <taxon>Eukaryota</taxon>
        <taxon>Metazoa</taxon>
        <taxon>Ecdysozoa</taxon>
        <taxon>Nematoda</taxon>
        <taxon>Chromadorea</taxon>
        <taxon>Rhabditida</taxon>
        <taxon>Tylenchina</taxon>
        <taxon>Panagrolaimomorpha</taxon>
        <taxon>Panagrolaimoidea</taxon>
        <taxon>Panagrolaimidae</taxon>
        <taxon>Panagrellus</taxon>
    </lineage>
</organism>
<dbReference type="PANTHER" id="PTHR48043:SF145">
    <property type="entry name" value="FI06409P-RELATED"/>
    <property type="match status" value="1"/>
</dbReference>
<dbReference type="GO" id="GO:0015020">
    <property type="term" value="F:glucuronosyltransferase activity"/>
    <property type="evidence" value="ECO:0007669"/>
    <property type="project" value="UniProtKB-EC"/>
</dbReference>
<feature type="transmembrane region" description="Helical" evidence="6">
    <location>
        <begin position="482"/>
        <end position="504"/>
    </location>
</feature>
<protein>
    <recommendedName>
        <fullName evidence="6">UDP-glucuronosyltransferase</fullName>
        <ecNumber evidence="6">2.4.1.17</ecNumber>
    </recommendedName>
</protein>
<dbReference type="EC" id="2.4.1.17" evidence="6"/>
<comment type="catalytic activity">
    <reaction evidence="4 6">
        <text>glucuronate acceptor + UDP-alpha-D-glucuronate = acceptor beta-D-glucuronoside + UDP + H(+)</text>
        <dbReference type="Rhea" id="RHEA:21032"/>
        <dbReference type="ChEBI" id="CHEBI:15378"/>
        <dbReference type="ChEBI" id="CHEBI:58052"/>
        <dbReference type="ChEBI" id="CHEBI:58223"/>
        <dbReference type="ChEBI" id="CHEBI:132367"/>
        <dbReference type="ChEBI" id="CHEBI:132368"/>
        <dbReference type="EC" id="2.4.1.17"/>
    </reaction>
</comment>
<name>A0A7E4ZY79_PANRE</name>
<feature type="signal peptide" evidence="6">
    <location>
        <begin position="1"/>
        <end position="22"/>
    </location>
</feature>
<reference evidence="8" key="2">
    <citation type="submission" date="2020-10" db="UniProtKB">
        <authorList>
            <consortium name="WormBaseParasite"/>
        </authorList>
    </citation>
    <scope>IDENTIFICATION</scope>
</reference>
<evidence type="ECO:0000313" key="7">
    <source>
        <dbReference type="Proteomes" id="UP000492821"/>
    </source>
</evidence>
<keyword evidence="7" id="KW-1185">Reference proteome</keyword>
<dbReference type="InterPro" id="IPR002213">
    <property type="entry name" value="UDP_glucos_trans"/>
</dbReference>
<dbReference type="CDD" id="cd03784">
    <property type="entry name" value="GT1_Gtf-like"/>
    <property type="match status" value="1"/>
</dbReference>
<dbReference type="WBParaSite" id="Pan_g3095.t1">
    <property type="protein sequence ID" value="Pan_g3095.t1"/>
    <property type="gene ID" value="Pan_g3095"/>
</dbReference>
<keyword evidence="6" id="KW-0472">Membrane</keyword>
<evidence type="ECO:0000256" key="1">
    <source>
        <dbReference type="ARBA" id="ARBA00009995"/>
    </source>
</evidence>